<gene>
    <name evidence="2" type="ORF">AZI85_04840</name>
</gene>
<evidence type="ECO:0008006" key="4">
    <source>
        <dbReference type="Google" id="ProtNLM"/>
    </source>
</evidence>
<dbReference type="RefSeq" id="WP_063243717.1">
    <property type="nucleotide sequence ID" value="NZ_LUKF01000014.1"/>
</dbReference>
<feature type="chain" id="PRO_5007572973" description="Secreted protein" evidence="1">
    <location>
        <begin position="20"/>
        <end position="141"/>
    </location>
</feature>
<name>A0A150WI47_BDEBC</name>
<dbReference type="OrthoDB" id="5293075at2"/>
<evidence type="ECO:0000256" key="1">
    <source>
        <dbReference type="SAM" id="SignalP"/>
    </source>
</evidence>
<dbReference type="AlphaFoldDB" id="A0A150WI47"/>
<feature type="signal peptide" evidence="1">
    <location>
        <begin position="1"/>
        <end position="19"/>
    </location>
</feature>
<evidence type="ECO:0000313" key="3">
    <source>
        <dbReference type="Proteomes" id="UP000075391"/>
    </source>
</evidence>
<comment type="caution">
    <text evidence="2">The sequence shown here is derived from an EMBL/GenBank/DDBJ whole genome shotgun (WGS) entry which is preliminary data.</text>
</comment>
<proteinExistence type="predicted"/>
<reference evidence="2 3" key="1">
    <citation type="submission" date="2016-03" db="EMBL/GenBank/DDBJ databases">
        <authorList>
            <person name="Ploux O."/>
        </authorList>
    </citation>
    <scope>NUCLEOTIDE SEQUENCE [LARGE SCALE GENOMIC DNA]</scope>
    <source>
        <strain evidence="2 3">BER2</strain>
    </source>
</reference>
<protein>
    <recommendedName>
        <fullName evidence="4">Secreted protein</fullName>
    </recommendedName>
</protein>
<accession>A0A150WI47</accession>
<dbReference type="Proteomes" id="UP000075391">
    <property type="component" value="Unassembled WGS sequence"/>
</dbReference>
<keyword evidence="1" id="KW-0732">Signal</keyword>
<evidence type="ECO:0000313" key="2">
    <source>
        <dbReference type="EMBL" id="KYG63362.1"/>
    </source>
</evidence>
<organism evidence="2 3">
    <name type="scientific">Bdellovibrio bacteriovorus</name>
    <dbReference type="NCBI Taxonomy" id="959"/>
    <lineage>
        <taxon>Bacteria</taxon>
        <taxon>Pseudomonadati</taxon>
        <taxon>Bdellovibrionota</taxon>
        <taxon>Bdellovibrionia</taxon>
        <taxon>Bdellovibrionales</taxon>
        <taxon>Pseudobdellovibrionaceae</taxon>
        <taxon>Bdellovibrio</taxon>
    </lineage>
</organism>
<dbReference type="EMBL" id="LUKF01000014">
    <property type="protein sequence ID" value="KYG63362.1"/>
    <property type="molecule type" value="Genomic_DNA"/>
</dbReference>
<sequence length="141" mass="15944">MKALTTVLMITLFTANAFAAGIFGWIKPDRPGRPGPYEPHRPNVTCSATDDGWEEHWGGHGSCRECLAKHGNCVETCKSSFYSCTAEGTDYRGYRMTMQGRGPDRYSSERDAIYQCQYRYNNCRIVSCSETSETVSRRDCR</sequence>